<dbReference type="EMBL" id="CM035419">
    <property type="protein sequence ID" value="KAH7414809.1"/>
    <property type="molecule type" value="Genomic_DNA"/>
</dbReference>
<evidence type="ECO:0000256" key="4">
    <source>
        <dbReference type="ARBA" id="ARBA00022583"/>
    </source>
</evidence>
<dbReference type="SUPFAM" id="SSF48464">
    <property type="entry name" value="ENTH/VHS domain"/>
    <property type="match status" value="1"/>
</dbReference>
<feature type="compositionally biased region" description="Basic and acidic residues" evidence="9">
    <location>
        <begin position="341"/>
        <end position="363"/>
    </location>
</feature>
<dbReference type="Gene3D" id="1.20.58.150">
    <property type="entry name" value="ANTH domain"/>
    <property type="match status" value="1"/>
</dbReference>
<dbReference type="InterPro" id="IPR014712">
    <property type="entry name" value="ANTH_dom_sf"/>
</dbReference>
<dbReference type="InterPro" id="IPR048050">
    <property type="entry name" value="ANTH_N_plant"/>
</dbReference>
<sequence length="617" mass="68997">MAPMQVSLRSAMGVLKDQTSISLAKVANAGMPELDVAIVKATSHDDAPMEEKYVQAVLQLTSFSRSAVTACVQGIARRLNRTHDWIVALKALMLAHRILRDGDSAFEEDFTLSGRRGMRILNASDFRDEAHSNGWDFSAFIHAYSTYLDERLEYSSVGSFVTRSKQVTRYGECKYEYGDRSYSDYNDSYRATDDQSRFGRRPQNKAIKDMKMEELLESFPIFQRILDRILCCRPAGMAKVNRLVNAALYLVVRESFFLYTDIRDGLAILFDAFFHMEVGECRRIFDMFSNAAKQIDDLISFYSFCKALGIWRSNEYPVVEKISDETLETMQHFLRSPTEPAKGDIKQPKSPVRRQENPQDERGEITNCEVNRMKALPPPLPIHGKSQTTPSTKINSVSQQDCKSADLLNINEPPVSVEERENKLALALFPGSETKVNNEWESFSPDGDEGTHTLGNSASGWELALVEVKSDLSKSNGNELAGGFSNLLLDNLYEQGEYRQKMLSSTVPSGSASSVAMPGQLQKSFLSLPAPPGAATALSEDPFAASLNVPPPAYVQMSELRQKQQLLAHEQQQWILYQQGVLQANATLMKYPNSLFASSFPSMAYSVPSYGVNPYHS</sequence>
<dbReference type="EMBL" id="CM035419">
    <property type="protein sequence ID" value="KAH7414810.1"/>
    <property type="molecule type" value="Genomic_DNA"/>
</dbReference>
<dbReference type="GO" id="GO:0000149">
    <property type="term" value="F:SNARE binding"/>
    <property type="evidence" value="ECO:0007669"/>
    <property type="project" value="TreeGrafter"/>
</dbReference>
<evidence type="ECO:0000313" key="11">
    <source>
        <dbReference type="EMBL" id="KAH7414809.1"/>
    </source>
</evidence>
<keyword evidence="5" id="KW-0333">Golgi apparatus</keyword>
<keyword evidence="7" id="KW-0168">Coated pit</keyword>
<evidence type="ECO:0000256" key="9">
    <source>
        <dbReference type="SAM" id="MobiDB-lite"/>
    </source>
</evidence>
<dbReference type="AlphaFoldDB" id="A0A8T2T750"/>
<dbReference type="PANTHER" id="PTHR22951:SF13">
    <property type="entry name" value="ASSEMBLY PROTEIN, PUTATIVE, EXPRESSED-RELATED"/>
    <property type="match status" value="1"/>
</dbReference>
<comment type="caution">
    <text evidence="11">The sequence shown here is derived from an EMBL/GenBank/DDBJ whole genome shotgun (WGS) entry which is preliminary data.</text>
</comment>
<feature type="region of interest" description="Disordered" evidence="9">
    <location>
        <begin position="333"/>
        <end position="363"/>
    </location>
</feature>
<evidence type="ECO:0000256" key="8">
    <source>
        <dbReference type="ARBA" id="ARBA00023329"/>
    </source>
</evidence>
<evidence type="ECO:0000256" key="5">
    <source>
        <dbReference type="ARBA" id="ARBA00023034"/>
    </source>
</evidence>
<dbReference type="GO" id="GO:0032050">
    <property type="term" value="F:clathrin heavy chain binding"/>
    <property type="evidence" value="ECO:0007669"/>
    <property type="project" value="TreeGrafter"/>
</dbReference>
<keyword evidence="4" id="KW-0254">Endocytosis</keyword>
<dbReference type="GO" id="GO:0005794">
    <property type="term" value="C:Golgi apparatus"/>
    <property type="evidence" value="ECO:0007669"/>
    <property type="project" value="UniProtKB-SubCell"/>
</dbReference>
<accession>A0A8T2T750</accession>
<dbReference type="InterPro" id="IPR045192">
    <property type="entry name" value="AP180-like"/>
</dbReference>
<dbReference type="InterPro" id="IPR008942">
    <property type="entry name" value="ENTH_VHS"/>
</dbReference>
<dbReference type="GO" id="GO:0048268">
    <property type="term" value="P:clathrin coat assembly"/>
    <property type="evidence" value="ECO:0007669"/>
    <property type="project" value="InterPro"/>
</dbReference>
<dbReference type="SUPFAM" id="SSF89009">
    <property type="entry name" value="GAT-like domain"/>
    <property type="match status" value="1"/>
</dbReference>
<name>A0A8T2T750_CERRI</name>
<evidence type="ECO:0000256" key="1">
    <source>
        <dbReference type="ARBA" id="ARBA00004132"/>
    </source>
</evidence>
<keyword evidence="6" id="KW-0472">Membrane</keyword>
<dbReference type="PROSITE" id="PS50942">
    <property type="entry name" value="ENTH"/>
    <property type="match status" value="1"/>
</dbReference>
<dbReference type="GO" id="GO:0030136">
    <property type="term" value="C:clathrin-coated vesicle"/>
    <property type="evidence" value="ECO:0007669"/>
    <property type="project" value="UniProtKB-SubCell"/>
</dbReference>
<dbReference type="GO" id="GO:0005905">
    <property type="term" value="C:clathrin-coated pit"/>
    <property type="evidence" value="ECO:0007669"/>
    <property type="project" value="UniProtKB-SubCell"/>
</dbReference>
<evidence type="ECO:0000313" key="12">
    <source>
        <dbReference type="Proteomes" id="UP000825935"/>
    </source>
</evidence>
<keyword evidence="12" id="KW-1185">Reference proteome</keyword>
<dbReference type="OrthoDB" id="44015at2759"/>
<keyword evidence="8" id="KW-0968">Cytoplasmic vesicle</keyword>
<dbReference type="Gene3D" id="1.25.40.90">
    <property type="match status" value="1"/>
</dbReference>
<dbReference type="CDD" id="cd16987">
    <property type="entry name" value="ANTH_N_AP180_plant"/>
    <property type="match status" value="1"/>
</dbReference>
<evidence type="ECO:0000259" key="10">
    <source>
        <dbReference type="PROSITE" id="PS50942"/>
    </source>
</evidence>
<gene>
    <name evidence="11" type="ORF">KP509_14G012300</name>
</gene>
<dbReference type="GO" id="GO:0072583">
    <property type="term" value="P:clathrin-dependent endocytosis"/>
    <property type="evidence" value="ECO:0007669"/>
    <property type="project" value="InterPro"/>
</dbReference>
<organism evidence="11 12">
    <name type="scientific">Ceratopteris richardii</name>
    <name type="common">Triangle waterfern</name>
    <dbReference type="NCBI Taxonomy" id="49495"/>
    <lineage>
        <taxon>Eukaryota</taxon>
        <taxon>Viridiplantae</taxon>
        <taxon>Streptophyta</taxon>
        <taxon>Embryophyta</taxon>
        <taxon>Tracheophyta</taxon>
        <taxon>Polypodiopsida</taxon>
        <taxon>Polypodiidae</taxon>
        <taxon>Polypodiales</taxon>
        <taxon>Pteridineae</taxon>
        <taxon>Pteridaceae</taxon>
        <taxon>Parkerioideae</taxon>
        <taxon>Ceratopteris</taxon>
    </lineage>
</organism>
<evidence type="ECO:0000256" key="6">
    <source>
        <dbReference type="ARBA" id="ARBA00023136"/>
    </source>
</evidence>
<evidence type="ECO:0000256" key="7">
    <source>
        <dbReference type="ARBA" id="ARBA00023176"/>
    </source>
</evidence>
<dbReference type="GO" id="GO:0005546">
    <property type="term" value="F:phosphatidylinositol-4,5-bisphosphate binding"/>
    <property type="evidence" value="ECO:0007669"/>
    <property type="project" value="TreeGrafter"/>
</dbReference>
<dbReference type="InterPro" id="IPR011417">
    <property type="entry name" value="ANTH_dom"/>
</dbReference>
<protein>
    <recommendedName>
        <fullName evidence="10">ENTH domain-containing protein</fullName>
    </recommendedName>
</protein>
<evidence type="ECO:0000256" key="2">
    <source>
        <dbReference type="ARBA" id="ARBA00004555"/>
    </source>
</evidence>
<dbReference type="Proteomes" id="UP000825935">
    <property type="component" value="Chromosome 14"/>
</dbReference>
<dbReference type="FunFam" id="1.20.58.150:FF:000005">
    <property type="entry name" value="putative clathrin assembly protein At2g25430"/>
    <property type="match status" value="1"/>
</dbReference>
<dbReference type="InterPro" id="IPR013809">
    <property type="entry name" value="ENTH"/>
</dbReference>
<comment type="subcellular location">
    <subcellularLocation>
        <location evidence="1">Cytoplasmic vesicle</location>
        <location evidence="1">Clathrin-coated vesicle</location>
    </subcellularLocation>
    <subcellularLocation>
        <location evidence="2">Golgi apparatus</location>
    </subcellularLocation>
    <subcellularLocation>
        <location evidence="3">Membrane</location>
        <location evidence="3">Clathrin-coated pit</location>
    </subcellularLocation>
</comment>
<dbReference type="GO" id="GO:0006900">
    <property type="term" value="P:vesicle budding from membrane"/>
    <property type="evidence" value="ECO:0007669"/>
    <property type="project" value="TreeGrafter"/>
</dbReference>
<dbReference type="GO" id="GO:0005545">
    <property type="term" value="F:1-phosphatidylinositol binding"/>
    <property type="evidence" value="ECO:0007669"/>
    <property type="project" value="InterPro"/>
</dbReference>
<dbReference type="PANTHER" id="PTHR22951">
    <property type="entry name" value="CLATHRIN ASSEMBLY PROTEIN"/>
    <property type="match status" value="1"/>
</dbReference>
<dbReference type="SMART" id="SM00273">
    <property type="entry name" value="ENTH"/>
    <property type="match status" value="1"/>
</dbReference>
<evidence type="ECO:0000256" key="3">
    <source>
        <dbReference type="ARBA" id="ARBA00004600"/>
    </source>
</evidence>
<dbReference type="Pfam" id="PF07651">
    <property type="entry name" value="ANTH"/>
    <property type="match status" value="1"/>
</dbReference>
<proteinExistence type="predicted"/>
<dbReference type="OMA" id="ECCNENG"/>
<reference evidence="11" key="1">
    <citation type="submission" date="2021-08" db="EMBL/GenBank/DDBJ databases">
        <title>WGS assembly of Ceratopteris richardii.</title>
        <authorList>
            <person name="Marchant D.B."/>
            <person name="Chen G."/>
            <person name="Jenkins J."/>
            <person name="Shu S."/>
            <person name="Leebens-Mack J."/>
            <person name="Grimwood J."/>
            <person name="Schmutz J."/>
            <person name="Soltis P."/>
            <person name="Soltis D."/>
            <person name="Chen Z.-H."/>
        </authorList>
    </citation>
    <scope>NUCLEOTIDE SEQUENCE</scope>
    <source>
        <strain evidence="11">Whitten #5841</strain>
        <tissue evidence="11">Leaf</tissue>
    </source>
</reference>
<feature type="domain" description="ENTH" evidence="10">
    <location>
        <begin position="26"/>
        <end position="162"/>
    </location>
</feature>